<comment type="similarity">
    <text evidence="1">Belongs to the HypE family.</text>
</comment>
<dbReference type="Pfam" id="PF00586">
    <property type="entry name" value="AIRS"/>
    <property type="match status" value="1"/>
</dbReference>
<dbReference type="InterPro" id="IPR010918">
    <property type="entry name" value="PurM-like_C_dom"/>
</dbReference>
<dbReference type="Gene3D" id="3.90.650.10">
    <property type="entry name" value="PurM-like C-terminal domain"/>
    <property type="match status" value="1"/>
</dbReference>
<gene>
    <name evidence="4" type="primary">hypE</name>
    <name evidence="4" type="ORF">bsdtb5_25370</name>
</gene>
<dbReference type="InterPro" id="IPR036676">
    <property type="entry name" value="PurM-like_C_sf"/>
</dbReference>
<protein>
    <submittedName>
        <fullName evidence="4">Hydrogenase expression/formation protein HypE</fullName>
    </submittedName>
</protein>
<evidence type="ECO:0000256" key="1">
    <source>
        <dbReference type="ARBA" id="ARBA00006243"/>
    </source>
</evidence>
<organism evidence="4 5">
    <name type="scientific">Anaeromicropila herbilytica</name>
    <dbReference type="NCBI Taxonomy" id="2785025"/>
    <lineage>
        <taxon>Bacteria</taxon>
        <taxon>Bacillati</taxon>
        <taxon>Bacillota</taxon>
        <taxon>Clostridia</taxon>
        <taxon>Lachnospirales</taxon>
        <taxon>Lachnospiraceae</taxon>
        <taxon>Anaeromicropila</taxon>
    </lineage>
</organism>
<dbReference type="Gene3D" id="3.30.1330.10">
    <property type="entry name" value="PurM-like, N-terminal domain"/>
    <property type="match status" value="1"/>
</dbReference>
<dbReference type="InterPro" id="IPR011854">
    <property type="entry name" value="HypE"/>
</dbReference>
<feature type="domain" description="PurM-like N-terminal" evidence="2">
    <location>
        <begin position="37"/>
        <end position="148"/>
    </location>
</feature>
<sequence length="333" mass="36935">MDEIIKLIHGDGGKHTSQLIEEIFYKNFQNKYLLDQGDAATFQLGNELISYTTDSFVVKPIFFRGGNIGKLAVCGTVNDLVVSGATPLYLSTGFIIEEGFERKKLEKIVETMRDMCTQANVSIVTGDTKVVEKGSLDEIVINTSGVGVNYSGYKKNKIDAGDKILITGGIGEHGTTIAVDRYHMKISGDYQSDCALLTPFLSVVNEYKEAIKCMRDPTRGGVATVLHEFMKTTEYGICLYEEEIPIKPSIRAVNKLLGFDPLYMACEGRMVLVVKREEADKVLRMLQSIESGKDTCIIGEFAQMEDKMIYSRNSFGGKRIIPELVSSILPRIC</sequence>
<evidence type="ECO:0000259" key="3">
    <source>
        <dbReference type="Pfam" id="PF02769"/>
    </source>
</evidence>
<dbReference type="KEGG" id="ahb:bsdtb5_25370"/>
<dbReference type="PIRSF" id="PIRSF005644">
    <property type="entry name" value="Hdrgns_mtr_HypE"/>
    <property type="match status" value="1"/>
</dbReference>
<dbReference type="PANTHER" id="PTHR30303">
    <property type="entry name" value="HYDROGENASE ISOENZYMES FORMATION PROTEIN HYPE"/>
    <property type="match status" value="1"/>
</dbReference>
<name>A0A7R7ELZ5_9FIRM</name>
<keyword evidence="5" id="KW-1185">Reference proteome</keyword>
<dbReference type="AlphaFoldDB" id="A0A7R7ELZ5"/>
<dbReference type="NCBIfam" id="TIGR02124">
    <property type="entry name" value="hypE"/>
    <property type="match status" value="1"/>
</dbReference>
<evidence type="ECO:0000313" key="5">
    <source>
        <dbReference type="Proteomes" id="UP000595897"/>
    </source>
</evidence>
<dbReference type="PANTHER" id="PTHR30303:SF0">
    <property type="entry name" value="CARBAMOYL DEHYDRATASE HYPE"/>
    <property type="match status" value="1"/>
</dbReference>
<dbReference type="SUPFAM" id="SSF55326">
    <property type="entry name" value="PurM N-terminal domain-like"/>
    <property type="match status" value="1"/>
</dbReference>
<dbReference type="Pfam" id="PF02769">
    <property type="entry name" value="AIRS_C"/>
    <property type="match status" value="1"/>
</dbReference>
<accession>A0A7R7ELZ5</accession>
<dbReference type="InterPro" id="IPR036921">
    <property type="entry name" value="PurM-like_N_sf"/>
</dbReference>
<dbReference type="GO" id="GO:0051604">
    <property type="term" value="P:protein maturation"/>
    <property type="evidence" value="ECO:0007669"/>
    <property type="project" value="TreeGrafter"/>
</dbReference>
<evidence type="ECO:0000313" key="4">
    <source>
        <dbReference type="EMBL" id="BCN31242.1"/>
    </source>
</evidence>
<evidence type="ECO:0000259" key="2">
    <source>
        <dbReference type="Pfam" id="PF00586"/>
    </source>
</evidence>
<dbReference type="InterPro" id="IPR016188">
    <property type="entry name" value="PurM-like_N"/>
</dbReference>
<dbReference type="RefSeq" id="WP_271712379.1">
    <property type="nucleotide sequence ID" value="NZ_AP024169.1"/>
</dbReference>
<dbReference type="CDD" id="cd02197">
    <property type="entry name" value="HypE"/>
    <property type="match status" value="1"/>
</dbReference>
<proteinExistence type="inferred from homology"/>
<dbReference type="Proteomes" id="UP000595897">
    <property type="component" value="Chromosome"/>
</dbReference>
<feature type="domain" description="PurM-like C-terminal" evidence="3">
    <location>
        <begin position="160"/>
        <end position="301"/>
    </location>
</feature>
<reference evidence="4 5" key="1">
    <citation type="submission" date="2020-11" db="EMBL/GenBank/DDBJ databases">
        <title>Draft genome sequencing of a Lachnospiraceae strain isolated from anoxic soil subjected to BSD treatment.</title>
        <authorList>
            <person name="Uek A."/>
            <person name="Tonouchi A."/>
        </authorList>
    </citation>
    <scope>NUCLEOTIDE SEQUENCE [LARGE SCALE GENOMIC DNA]</scope>
    <source>
        <strain evidence="4 5">TB5</strain>
    </source>
</reference>
<dbReference type="EMBL" id="AP024169">
    <property type="protein sequence ID" value="BCN31242.1"/>
    <property type="molecule type" value="Genomic_DNA"/>
</dbReference>
<dbReference type="SUPFAM" id="SSF56042">
    <property type="entry name" value="PurM C-terminal domain-like"/>
    <property type="match status" value="1"/>
</dbReference>